<organism evidence="2 3">
    <name type="scientific">Phytophthora nicotianae P1569</name>
    <dbReference type="NCBI Taxonomy" id="1317065"/>
    <lineage>
        <taxon>Eukaryota</taxon>
        <taxon>Sar</taxon>
        <taxon>Stramenopiles</taxon>
        <taxon>Oomycota</taxon>
        <taxon>Peronosporomycetes</taxon>
        <taxon>Peronosporales</taxon>
        <taxon>Peronosporaceae</taxon>
        <taxon>Phytophthora</taxon>
    </lineage>
</organism>
<feature type="region of interest" description="Disordered" evidence="1">
    <location>
        <begin position="1"/>
        <end position="31"/>
    </location>
</feature>
<proteinExistence type="predicted"/>
<gene>
    <name evidence="2" type="ORF">F443_20965</name>
</gene>
<evidence type="ECO:0000313" key="3">
    <source>
        <dbReference type="Proteomes" id="UP000018721"/>
    </source>
</evidence>
<evidence type="ECO:0000256" key="1">
    <source>
        <dbReference type="SAM" id="MobiDB-lite"/>
    </source>
</evidence>
<keyword evidence="3" id="KW-1185">Reference proteome</keyword>
<dbReference type="Proteomes" id="UP000018721">
    <property type="component" value="Unassembled WGS sequence"/>
</dbReference>
<dbReference type="EMBL" id="ANIZ01003684">
    <property type="protein sequence ID" value="ETI32146.1"/>
    <property type="molecule type" value="Genomic_DNA"/>
</dbReference>
<evidence type="ECO:0000313" key="2">
    <source>
        <dbReference type="EMBL" id="ETI32146.1"/>
    </source>
</evidence>
<sequence length="127" mass="14142">MTRGQGALRRREDDKDGRRGHRPIHGGLDGRWGVVTTRRDAACTQAGVLSVEPGAERQRSSYSYSFYLSGFFAKYSRPSDLERPRQVVEKQGTSPKKILMEEETSAGIALGGVKAKDKRHEHGLWGV</sequence>
<protein>
    <submittedName>
        <fullName evidence="2">Uncharacterized protein</fullName>
    </submittedName>
</protein>
<accession>V9DZM5</accession>
<comment type="caution">
    <text evidence="2">The sequence shown here is derived from an EMBL/GenBank/DDBJ whole genome shotgun (WGS) entry which is preliminary data.</text>
</comment>
<dbReference type="AlphaFoldDB" id="V9DZM5"/>
<name>V9DZM5_PHYNI</name>
<reference evidence="2 3" key="1">
    <citation type="submission" date="2013-11" db="EMBL/GenBank/DDBJ databases">
        <title>The Genome Sequence of Phytophthora parasitica P1569.</title>
        <authorList>
            <consortium name="The Broad Institute Genomics Platform"/>
            <person name="Russ C."/>
            <person name="Tyler B."/>
            <person name="Panabieres F."/>
            <person name="Shan W."/>
            <person name="Tripathy S."/>
            <person name="Grunwald N."/>
            <person name="Machado M."/>
            <person name="Johnson C.S."/>
            <person name="Arredondo F."/>
            <person name="Hong C."/>
            <person name="Coffey M."/>
            <person name="Young S.K."/>
            <person name="Zeng Q."/>
            <person name="Gargeya S."/>
            <person name="Fitzgerald M."/>
            <person name="Abouelleil A."/>
            <person name="Alvarado L."/>
            <person name="Chapman S.B."/>
            <person name="Gainer-Dewar J."/>
            <person name="Goldberg J."/>
            <person name="Griggs A."/>
            <person name="Gujja S."/>
            <person name="Hansen M."/>
            <person name="Howarth C."/>
            <person name="Imamovic A."/>
            <person name="Ireland A."/>
            <person name="Larimer J."/>
            <person name="McCowan C."/>
            <person name="Murphy C."/>
            <person name="Pearson M."/>
            <person name="Poon T.W."/>
            <person name="Priest M."/>
            <person name="Roberts A."/>
            <person name="Saif S."/>
            <person name="Shea T."/>
            <person name="Sykes S."/>
            <person name="Wortman J."/>
            <person name="Nusbaum C."/>
            <person name="Birren B."/>
        </authorList>
    </citation>
    <scope>NUCLEOTIDE SEQUENCE [LARGE SCALE GENOMIC DNA]</scope>
    <source>
        <strain evidence="2 3">P1569</strain>
    </source>
</reference>
<dbReference type="HOGENOM" id="CLU_1974918_0_0_1"/>